<reference evidence="12 13" key="1">
    <citation type="journal article" date="2015" name="Fungal Genet. Biol.">
        <title>Evolution of novel wood decay mechanisms in Agaricales revealed by the genome sequences of Fistulina hepatica and Cylindrobasidium torrendii.</title>
        <authorList>
            <person name="Floudas D."/>
            <person name="Held B.W."/>
            <person name="Riley R."/>
            <person name="Nagy L.G."/>
            <person name="Koehler G."/>
            <person name="Ransdell A.S."/>
            <person name="Younus H."/>
            <person name="Chow J."/>
            <person name="Chiniquy J."/>
            <person name="Lipzen A."/>
            <person name="Tritt A."/>
            <person name="Sun H."/>
            <person name="Haridas S."/>
            <person name="LaButti K."/>
            <person name="Ohm R.A."/>
            <person name="Kues U."/>
            <person name="Blanchette R.A."/>
            <person name="Grigoriev I.V."/>
            <person name="Minto R.E."/>
            <person name="Hibbett D.S."/>
        </authorList>
    </citation>
    <scope>NUCLEOTIDE SEQUENCE [LARGE SCALE GENOMIC DNA]</scope>
    <source>
        <strain evidence="12 13">ATCC 64428</strain>
    </source>
</reference>
<keyword evidence="5" id="KW-0256">Endoplasmic reticulum</keyword>
<evidence type="ECO:0000256" key="5">
    <source>
        <dbReference type="ARBA" id="ARBA00022824"/>
    </source>
</evidence>
<sequence length="283" mass="31894">MGMSSEQTAHDEINLRRLVRRLEKSIQDDSWNDTNVDTWIRASRTHQTVKYARKLLKNIKRNQYEPSSSKKTEWNAMSKILDDTEIFIQDVEKRCEPSSRRPKSFLASLPIPSPPPEEGQTAVPEQQTEREAAEQPTVLPTDDLLLSPSEPPLPSASVTSIVSPTPLISAKAPSTTAVATTAISPRFMQNSKAIQDELSEQLAQMAVQLRKNAEYFSESLEKDKAVVAATQEKLETNLDVMTKTRVRLRDRRSKSGSTTCLVLFSVFVVIILFVFMVYLIRLT</sequence>
<dbReference type="GO" id="GO:0006890">
    <property type="term" value="P:retrograde vesicle-mediated transport, Golgi to endoplasmic reticulum"/>
    <property type="evidence" value="ECO:0007669"/>
    <property type="project" value="TreeGrafter"/>
</dbReference>
<dbReference type="CDD" id="cd15860">
    <property type="entry name" value="SNARE_USE1"/>
    <property type="match status" value="1"/>
</dbReference>
<gene>
    <name evidence="12" type="ORF">FISHEDRAFT_63174</name>
</gene>
<name>A0A0D7ARJ7_9AGAR</name>
<keyword evidence="6" id="KW-0931">ER-Golgi transport</keyword>
<evidence type="ECO:0000256" key="2">
    <source>
        <dbReference type="ARBA" id="ARBA00007891"/>
    </source>
</evidence>
<dbReference type="GO" id="GO:0005484">
    <property type="term" value="F:SNAP receptor activity"/>
    <property type="evidence" value="ECO:0007669"/>
    <property type="project" value="TreeGrafter"/>
</dbReference>
<evidence type="ECO:0000256" key="9">
    <source>
        <dbReference type="ARBA" id="ARBA00023136"/>
    </source>
</evidence>
<dbReference type="OrthoDB" id="4506189at2759"/>
<proteinExistence type="inferred from homology"/>
<evidence type="ECO:0000256" key="11">
    <source>
        <dbReference type="SAM" id="Phobius"/>
    </source>
</evidence>
<evidence type="ECO:0000313" key="12">
    <source>
        <dbReference type="EMBL" id="KIY53961.1"/>
    </source>
</evidence>
<evidence type="ECO:0000256" key="10">
    <source>
        <dbReference type="SAM" id="MobiDB-lite"/>
    </source>
</evidence>
<organism evidence="12 13">
    <name type="scientific">Fistulina hepatica ATCC 64428</name>
    <dbReference type="NCBI Taxonomy" id="1128425"/>
    <lineage>
        <taxon>Eukaryota</taxon>
        <taxon>Fungi</taxon>
        <taxon>Dikarya</taxon>
        <taxon>Basidiomycota</taxon>
        <taxon>Agaricomycotina</taxon>
        <taxon>Agaricomycetes</taxon>
        <taxon>Agaricomycetidae</taxon>
        <taxon>Agaricales</taxon>
        <taxon>Fistulinaceae</taxon>
        <taxon>Fistulina</taxon>
    </lineage>
</organism>
<dbReference type="EMBL" id="KN881581">
    <property type="protein sequence ID" value="KIY53961.1"/>
    <property type="molecule type" value="Genomic_DNA"/>
</dbReference>
<dbReference type="GO" id="GO:0015031">
    <property type="term" value="P:protein transport"/>
    <property type="evidence" value="ECO:0007669"/>
    <property type="project" value="UniProtKB-KW"/>
</dbReference>
<dbReference type="Pfam" id="PF09753">
    <property type="entry name" value="Use1"/>
    <property type="match status" value="1"/>
</dbReference>
<evidence type="ECO:0000256" key="6">
    <source>
        <dbReference type="ARBA" id="ARBA00022892"/>
    </source>
</evidence>
<keyword evidence="9 11" id="KW-0472">Membrane</keyword>
<dbReference type="Proteomes" id="UP000054144">
    <property type="component" value="Unassembled WGS sequence"/>
</dbReference>
<evidence type="ECO:0000256" key="1">
    <source>
        <dbReference type="ARBA" id="ARBA00004163"/>
    </source>
</evidence>
<feature type="transmembrane region" description="Helical" evidence="11">
    <location>
        <begin position="259"/>
        <end position="280"/>
    </location>
</feature>
<evidence type="ECO:0000256" key="7">
    <source>
        <dbReference type="ARBA" id="ARBA00022927"/>
    </source>
</evidence>
<protein>
    <recommendedName>
        <fullName evidence="14">t-SNARE coiled-coil homology domain-containing protein</fullName>
    </recommendedName>
</protein>
<evidence type="ECO:0000256" key="4">
    <source>
        <dbReference type="ARBA" id="ARBA00022692"/>
    </source>
</evidence>
<dbReference type="AlphaFoldDB" id="A0A0D7ARJ7"/>
<dbReference type="PANTHER" id="PTHR13050">
    <property type="entry name" value="USE1-LIKE PROTEIN"/>
    <property type="match status" value="1"/>
</dbReference>
<dbReference type="GO" id="GO:0031201">
    <property type="term" value="C:SNARE complex"/>
    <property type="evidence" value="ECO:0007669"/>
    <property type="project" value="TreeGrafter"/>
</dbReference>
<keyword evidence="8 11" id="KW-1133">Transmembrane helix</keyword>
<dbReference type="GO" id="GO:0005789">
    <property type="term" value="C:endoplasmic reticulum membrane"/>
    <property type="evidence" value="ECO:0007669"/>
    <property type="project" value="UniProtKB-SubCell"/>
</dbReference>
<evidence type="ECO:0000256" key="3">
    <source>
        <dbReference type="ARBA" id="ARBA00022448"/>
    </source>
</evidence>
<feature type="region of interest" description="Disordered" evidence="10">
    <location>
        <begin position="94"/>
        <end position="149"/>
    </location>
</feature>
<keyword evidence="13" id="KW-1185">Reference proteome</keyword>
<dbReference type="InterPro" id="IPR019150">
    <property type="entry name" value="Vesicle_transport_protein_Use1"/>
</dbReference>
<keyword evidence="3" id="KW-0813">Transport</keyword>
<dbReference type="PANTHER" id="PTHR13050:SF7">
    <property type="entry name" value="VESICLE TRANSPORT PROTEIN USE1"/>
    <property type="match status" value="1"/>
</dbReference>
<accession>A0A0D7ARJ7</accession>
<evidence type="ECO:0008006" key="14">
    <source>
        <dbReference type="Google" id="ProtNLM"/>
    </source>
</evidence>
<comment type="subcellular location">
    <subcellularLocation>
        <location evidence="1">Endoplasmic reticulum membrane</location>
        <topology evidence="1">Single-pass type IV membrane protein</topology>
    </subcellularLocation>
</comment>
<evidence type="ECO:0000256" key="8">
    <source>
        <dbReference type="ARBA" id="ARBA00022989"/>
    </source>
</evidence>
<evidence type="ECO:0000313" key="13">
    <source>
        <dbReference type="Proteomes" id="UP000054144"/>
    </source>
</evidence>
<comment type="similarity">
    <text evidence="2">Belongs to the USE1 family.</text>
</comment>
<keyword evidence="4 11" id="KW-0812">Transmembrane</keyword>
<keyword evidence="7" id="KW-0653">Protein transport</keyword>